<dbReference type="Pfam" id="PF00990">
    <property type="entry name" value="GGDEF"/>
    <property type="match status" value="1"/>
</dbReference>
<dbReference type="NCBIfam" id="TIGR00254">
    <property type="entry name" value="GGDEF"/>
    <property type="match status" value="1"/>
</dbReference>
<feature type="domain" description="GGDEF" evidence="3">
    <location>
        <begin position="167"/>
        <end position="301"/>
    </location>
</feature>
<dbReference type="Pfam" id="PF00563">
    <property type="entry name" value="EAL"/>
    <property type="match status" value="1"/>
</dbReference>
<protein>
    <submittedName>
        <fullName evidence="4">EAL domain-containing protein</fullName>
    </submittedName>
</protein>
<dbReference type="InterPro" id="IPR050706">
    <property type="entry name" value="Cyclic-di-GMP_PDE-like"/>
</dbReference>
<accession>A0A4R5PMS9</accession>
<dbReference type="PANTHER" id="PTHR33121">
    <property type="entry name" value="CYCLIC DI-GMP PHOSPHODIESTERASE PDEF"/>
    <property type="match status" value="1"/>
</dbReference>
<dbReference type="Gene3D" id="3.30.70.270">
    <property type="match status" value="1"/>
</dbReference>
<dbReference type="InterPro" id="IPR029787">
    <property type="entry name" value="Nucleotide_cyclase"/>
</dbReference>
<name>A0A4R5PMS9_9HYPH</name>
<dbReference type="InterPro" id="IPR035919">
    <property type="entry name" value="EAL_sf"/>
</dbReference>
<dbReference type="Gene3D" id="3.20.20.450">
    <property type="entry name" value="EAL domain"/>
    <property type="match status" value="1"/>
</dbReference>
<dbReference type="InterPro" id="IPR001633">
    <property type="entry name" value="EAL_dom"/>
</dbReference>
<dbReference type="SUPFAM" id="SSF141868">
    <property type="entry name" value="EAL domain-like"/>
    <property type="match status" value="1"/>
</dbReference>
<keyword evidence="1" id="KW-0472">Membrane</keyword>
<evidence type="ECO:0000313" key="4">
    <source>
        <dbReference type="EMBL" id="TDH38148.1"/>
    </source>
</evidence>
<dbReference type="PANTHER" id="PTHR33121:SF70">
    <property type="entry name" value="SIGNALING PROTEIN YKOW"/>
    <property type="match status" value="1"/>
</dbReference>
<dbReference type="EMBL" id="SMSI01000001">
    <property type="protein sequence ID" value="TDH38148.1"/>
    <property type="molecule type" value="Genomic_DNA"/>
</dbReference>
<dbReference type="GO" id="GO:0071111">
    <property type="term" value="F:cyclic-guanylate-specific phosphodiesterase activity"/>
    <property type="evidence" value="ECO:0007669"/>
    <property type="project" value="InterPro"/>
</dbReference>
<feature type="transmembrane region" description="Helical" evidence="1">
    <location>
        <begin position="92"/>
        <end position="115"/>
    </location>
</feature>
<evidence type="ECO:0000256" key="1">
    <source>
        <dbReference type="SAM" id="Phobius"/>
    </source>
</evidence>
<dbReference type="PROSITE" id="PS50887">
    <property type="entry name" value="GGDEF"/>
    <property type="match status" value="1"/>
</dbReference>
<dbReference type="InterPro" id="IPR000160">
    <property type="entry name" value="GGDEF_dom"/>
</dbReference>
<proteinExistence type="predicted"/>
<feature type="domain" description="EAL" evidence="2">
    <location>
        <begin position="310"/>
        <end position="558"/>
    </location>
</feature>
<organism evidence="4 5">
    <name type="scientific">Pseudohoeflea suaedae</name>
    <dbReference type="NCBI Taxonomy" id="877384"/>
    <lineage>
        <taxon>Bacteria</taxon>
        <taxon>Pseudomonadati</taxon>
        <taxon>Pseudomonadota</taxon>
        <taxon>Alphaproteobacteria</taxon>
        <taxon>Hyphomicrobiales</taxon>
        <taxon>Rhizobiaceae</taxon>
        <taxon>Pseudohoeflea</taxon>
    </lineage>
</organism>
<keyword evidence="1" id="KW-0812">Transmembrane</keyword>
<dbReference type="PROSITE" id="PS50883">
    <property type="entry name" value="EAL"/>
    <property type="match status" value="1"/>
</dbReference>
<evidence type="ECO:0000259" key="2">
    <source>
        <dbReference type="PROSITE" id="PS50883"/>
    </source>
</evidence>
<dbReference type="InterPro" id="IPR043128">
    <property type="entry name" value="Rev_trsase/Diguanyl_cyclase"/>
</dbReference>
<comment type="caution">
    <text evidence="4">The sequence shown here is derived from an EMBL/GenBank/DDBJ whole genome shotgun (WGS) entry which is preliminary data.</text>
</comment>
<dbReference type="Proteomes" id="UP000295131">
    <property type="component" value="Unassembled WGS sequence"/>
</dbReference>
<keyword evidence="1" id="KW-1133">Transmembrane helix</keyword>
<sequence length="569" mass="62296">MFRAGLKSAFSIPCLECRQTGCGRRRAVGNSMQARVSVQQAKTDETAYYRREIHSRVVNFRKVTWLLALMVGCALGLMVVAVPLAYGLLDSPWLEVAGVATGGAGAFLLMGAAYIKRRVDVDMTRLIGDFKLAHARQDTDALTGAFVRNRFLADLSEAILRSRGEGGAVALLVFDVDHFKQINDGFGHPVGDAVLEFCVRCARKTFPGAVVGRMGGDEFAVFIEHDSPISVGYIDQACGEFLAGLREGFHIGHRRQTVSSSIGIAMSPGDATRADLLFGHADIALYEAKRAGRGTWRFFRPEILADKRQERFVERELRAAILMQELKVLYQPIVNSKGDLKSLEALVRWDHSSRGRINPNEFIPIAERSRLIHDLGMAVLRQVCMDMAGLPNVRVNVNVSARQLQLGHFKEDYIAILAEADVDPSRITLEITESSLLEASDVLKDRIGTLRDAGFSIALDDFGMGYSEFNQLRTLPFDIIKIDKSYTQSLGVDKVTDIFVSAVVSVATHLDRQVVAEGVETEADISRASAAGCGLFQGHLFDKPLTAEAVGRKYARPGSSPVTRASSAA</sequence>
<dbReference type="SMART" id="SM00052">
    <property type="entry name" value="EAL"/>
    <property type="match status" value="1"/>
</dbReference>
<dbReference type="SUPFAM" id="SSF55073">
    <property type="entry name" value="Nucleotide cyclase"/>
    <property type="match status" value="1"/>
</dbReference>
<evidence type="ECO:0000313" key="5">
    <source>
        <dbReference type="Proteomes" id="UP000295131"/>
    </source>
</evidence>
<reference evidence="4 5" key="1">
    <citation type="journal article" date="2013" name="Int. J. Syst. Evol. Microbiol.">
        <title>Hoeflea suaedae sp. nov., an endophytic bacterium isolated from the root of the halophyte Suaeda maritima.</title>
        <authorList>
            <person name="Chung E.J."/>
            <person name="Park J.A."/>
            <person name="Pramanik P."/>
            <person name="Bibi F."/>
            <person name="Jeon C.O."/>
            <person name="Chung Y.R."/>
        </authorList>
    </citation>
    <scope>NUCLEOTIDE SEQUENCE [LARGE SCALE GENOMIC DNA]</scope>
    <source>
        <strain evidence="4 5">YC6898</strain>
    </source>
</reference>
<keyword evidence="5" id="KW-1185">Reference proteome</keyword>
<feature type="transmembrane region" description="Helical" evidence="1">
    <location>
        <begin position="63"/>
        <end position="86"/>
    </location>
</feature>
<gene>
    <name evidence="4" type="ORF">E2A64_03205</name>
</gene>
<evidence type="ECO:0000259" key="3">
    <source>
        <dbReference type="PROSITE" id="PS50887"/>
    </source>
</evidence>
<dbReference type="SMART" id="SM00267">
    <property type="entry name" value="GGDEF"/>
    <property type="match status" value="1"/>
</dbReference>
<dbReference type="CDD" id="cd01948">
    <property type="entry name" value="EAL"/>
    <property type="match status" value="1"/>
</dbReference>
<dbReference type="CDD" id="cd01949">
    <property type="entry name" value="GGDEF"/>
    <property type="match status" value="1"/>
</dbReference>
<dbReference type="AlphaFoldDB" id="A0A4R5PMS9"/>